<sequence length="126" mass="14007">MTTDEFFDSLPTCERPVYSAQTGGYVFALHPEIGSFQSGYRPAIQALANARGINLTETIPLAKREKMFDLIFAQAHKDSKGVDEHGEKGVLCWAKYGAGIETSKTMRDDQLLERYEEAKSSAKKKA</sequence>
<dbReference type="Proteomes" id="UP000261948">
    <property type="component" value="Unassembled WGS sequence"/>
</dbReference>
<protein>
    <submittedName>
        <fullName evidence="1">Uncharacterized protein</fullName>
    </submittedName>
</protein>
<proteinExistence type="predicted"/>
<keyword evidence="2" id="KW-1185">Reference proteome</keyword>
<reference evidence="1 2" key="1">
    <citation type="submission" date="2018-08" db="EMBL/GenBank/DDBJ databases">
        <title>Comamonas testosteroni strain SWCO2.</title>
        <authorList>
            <person name="Jiang N."/>
            <person name="Zhang X.Z."/>
        </authorList>
    </citation>
    <scope>NUCLEOTIDE SEQUENCE [LARGE SCALE GENOMIC DNA]</scope>
    <source>
        <strain evidence="1 2">SWCO2</strain>
    </source>
</reference>
<gene>
    <name evidence="1" type="ORF">DZC30_18605</name>
</gene>
<evidence type="ECO:0000313" key="1">
    <source>
        <dbReference type="EMBL" id="RGE41321.1"/>
    </source>
</evidence>
<evidence type="ECO:0000313" key="2">
    <source>
        <dbReference type="Proteomes" id="UP000261948"/>
    </source>
</evidence>
<name>A0A373FAW6_COMTE</name>
<accession>A0A373FAW6</accession>
<dbReference type="AlphaFoldDB" id="A0A373FAW6"/>
<comment type="caution">
    <text evidence="1">The sequence shown here is derived from an EMBL/GenBank/DDBJ whole genome shotgun (WGS) entry which is preliminary data.</text>
</comment>
<dbReference type="EMBL" id="QURR01000029">
    <property type="protein sequence ID" value="RGE41321.1"/>
    <property type="molecule type" value="Genomic_DNA"/>
</dbReference>
<organism evidence="1 2">
    <name type="scientific">Comamonas testosteroni</name>
    <name type="common">Pseudomonas testosteroni</name>
    <dbReference type="NCBI Taxonomy" id="285"/>
    <lineage>
        <taxon>Bacteria</taxon>
        <taxon>Pseudomonadati</taxon>
        <taxon>Pseudomonadota</taxon>
        <taxon>Betaproteobacteria</taxon>
        <taxon>Burkholderiales</taxon>
        <taxon>Comamonadaceae</taxon>
        <taxon>Comamonas</taxon>
    </lineage>
</organism>